<dbReference type="PROSITE" id="PS50222">
    <property type="entry name" value="EF_HAND_2"/>
    <property type="match status" value="1"/>
</dbReference>
<proteinExistence type="predicted"/>
<dbReference type="InterPro" id="IPR002048">
    <property type="entry name" value="EF_hand_dom"/>
</dbReference>
<evidence type="ECO:0000256" key="1">
    <source>
        <dbReference type="ARBA" id="ARBA00022837"/>
    </source>
</evidence>
<dbReference type="OrthoDB" id="414643at2759"/>
<dbReference type="InterPro" id="IPR011992">
    <property type="entry name" value="EF-hand-dom_pair"/>
</dbReference>
<name>A0A1Q9BV40_SYMMI</name>
<dbReference type="SUPFAM" id="SSF47473">
    <property type="entry name" value="EF-hand"/>
    <property type="match status" value="1"/>
</dbReference>
<evidence type="ECO:0000259" key="2">
    <source>
        <dbReference type="PROSITE" id="PS50222"/>
    </source>
</evidence>
<protein>
    <recommendedName>
        <fullName evidence="2">EF-hand domain-containing protein</fullName>
    </recommendedName>
</protein>
<feature type="domain" description="EF-hand" evidence="2">
    <location>
        <begin position="49"/>
        <end position="84"/>
    </location>
</feature>
<gene>
    <name evidence="3" type="ORF">AK812_SmicGene45902</name>
</gene>
<keyword evidence="4" id="KW-1185">Reference proteome</keyword>
<accession>A0A1Q9BV40</accession>
<evidence type="ECO:0000313" key="4">
    <source>
        <dbReference type="Proteomes" id="UP000186817"/>
    </source>
</evidence>
<dbReference type="PROSITE" id="PS00018">
    <property type="entry name" value="EF_HAND_1"/>
    <property type="match status" value="1"/>
</dbReference>
<dbReference type="GO" id="GO:0005509">
    <property type="term" value="F:calcium ion binding"/>
    <property type="evidence" value="ECO:0007669"/>
    <property type="project" value="InterPro"/>
</dbReference>
<dbReference type="EMBL" id="LSRX01003587">
    <property type="protein sequence ID" value="OLP74525.1"/>
    <property type="molecule type" value="Genomic_DNA"/>
</dbReference>
<organism evidence="3 4">
    <name type="scientific">Symbiodinium microadriaticum</name>
    <name type="common">Dinoflagellate</name>
    <name type="synonym">Zooxanthella microadriatica</name>
    <dbReference type="NCBI Taxonomy" id="2951"/>
    <lineage>
        <taxon>Eukaryota</taxon>
        <taxon>Sar</taxon>
        <taxon>Alveolata</taxon>
        <taxon>Dinophyceae</taxon>
        <taxon>Suessiales</taxon>
        <taxon>Symbiodiniaceae</taxon>
        <taxon>Symbiodinium</taxon>
    </lineage>
</organism>
<comment type="caution">
    <text evidence="3">The sequence shown here is derived from an EMBL/GenBank/DDBJ whole genome shotgun (WGS) entry which is preliminary data.</text>
</comment>
<evidence type="ECO:0000313" key="3">
    <source>
        <dbReference type="EMBL" id="OLP74525.1"/>
    </source>
</evidence>
<dbReference type="Proteomes" id="UP000186817">
    <property type="component" value="Unassembled WGS sequence"/>
</dbReference>
<dbReference type="Pfam" id="PF13499">
    <property type="entry name" value="EF-hand_7"/>
    <property type="match status" value="1"/>
</dbReference>
<keyword evidence="1" id="KW-0106">Calcium</keyword>
<dbReference type="InterPro" id="IPR018247">
    <property type="entry name" value="EF_Hand_1_Ca_BS"/>
</dbReference>
<dbReference type="Gene3D" id="1.10.238.10">
    <property type="entry name" value="EF-hand"/>
    <property type="match status" value="1"/>
</dbReference>
<dbReference type="AlphaFoldDB" id="A0A1Q9BV40"/>
<feature type="non-terminal residue" evidence="3">
    <location>
        <position position="1"/>
    </location>
</feature>
<sequence length="131" mass="14744">DACKEIGFRGNMGGAWRAFDEDLSGYITLKELDEQASAVLLGFRRWAIQEFGSVRQLFQIFDKDGSNSLSFLEWRGALRVYGYDGPSRAGDSMLTALLPTHRELFQALDVDQEGTLSMKEADLEEVQTTRL</sequence>
<reference evidence="3 4" key="1">
    <citation type="submission" date="2016-02" db="EMBL/GenBank/DDBJ databases">
        <title>Genome analysis of coral dinoflagellate symbionts highlights evolutionary adaptations to a symbiotic lifestyle.</title>
        <authorList>
            <person name="Aranda M."/>
            <person name="Li Y."/>
            <person name="Liew Y.J."/>
            <person name="Baumgarten S."/>
            <person name="Simakov O."/>
            <person name="Wilson M."/>
            <person name="Piel J."/>
            <person name="Ashoor H."/>
            <person name="Bougouffa S."/>
            <person name="Bajic V.B."/>
            <person name="Ryu T."/>
            <person name="Ravasi T."/>
            <person name="Bayer T."/>
            <person name="Micklem G."/>
            <person name="Kim H."/>
            <person name="Bhak J."/>
            <person name="Lajeunesse T.C."/>
            <person name="Voolstra C.R."/>
        </authorList>
    </citation>
    <scope>NUCLEOTIDE SEQUENCE [LARGE SCALE GENOMIC DNA]</scope>
    <source>
        <strain evidence="3 4">CCMP2467</strain>
    </source>
</reference>